<feature type="binding site" evidence="14">
    <location>
        <position position="118"/>
    </location>
    <ligand>
        <name>substrate</name>
    </ligand>
</feature>
<evidence type="ECO:0000256" key="8">
    <source>
        <dbReference type="ARBA" id="ARBA00023004"/>
    </source>
</evidence>
<evidence type="ECO:0000313" key="20">
    <source>
        <dbReference type="EMBL" id="KAK8938690.1"/>
    </source>
</evidence>
<evidence type="ECO:0000256" key="14">
    <source>
        <dbReference type="PIRSR" id="PIRSR600823-2"/>
    </source>
</evidence>
<dbReference type="PRINTS" id="PR00461">
    <property type="entry name" value="PLPEROXIDASE"/>
</dbReference>
<dbReference type="InterPro" id="IPR033905">
    <property type="entry name" value="Secretory_peroxidase"/>
</dbReference>
<feature type="site" description="Transition state stabilizer" evidence="16">
    <location>
        <position position="17"/>
    </location>
</feature>
<feature type="binding site" evidence="15">
    <location>
        <position position="22"/>
    </location>
    <ligand>
        <name>Ca(2+)</name>
        <dbReference type="ChEBI" id="CHEBI:29108"/>
        <label>1</label>
    </ligand>
</feature>
<evidence type="ECO:0000256" key="10">
    <source>
        <dbReference type="ARBA" id="ARBA00023180"/>
    </source>
</evidence>
<dbReference type="GO" id="GO:0006979">
    <property type="term" value="P:response to oxidative stress"/>
    <property type="evidence" value="ECO:0007669"/>
    <property type="project" value="UniProtKB-UniRule"/>
</dbReference>
<dbReference type="SUPFAM" id="SSF48113">
    <property type="entry name" value="Heme-dependent peroxidases"/>
    <property type="match status" value="1"/>
</dbReference>
<dbReference type="Gene3D" id="1.10.520.10">
    <property type="match status" value="1"/>
</dbReference>
<feature type="binding site" evidence="15">
    <location>
        <position position="27"/>
    </location>
    <ligand>
        <name>Ca(2+)</name>
        <dbReference type="ChEBI" id="CHEBI:29108"/>
        <label>1</label>
    </ligand>
</feature>
<comment type="catalytic activity">
    <reaction evidence="1 18">
        <text>2 a phenolic donor + H2O2 = 2 a phenolic radical donor + 2 H2O</text>
        <dbReference type="Rhea" id="RHEA:56136"/>
        <dbReference type="ChEBI" id="CHEBI:15377"/>
        <dbReference type="ChEBI" id="CHEBI:16240"/>
        <dbReference type="ChEBI" id="CHEBI:139520"/>
        <dbReference type="ChEBI" id="CHEBI:139521"/>
        <dbReference type="EC" id="1.11.1.7"/>
    </reaction>
</comment>
<keyword evidence="11" id="KW-0873">Pyrrolidone carboxylic acid</keyword>
<proteinExistence type="inferred from homology"/>
<evidence type="ECO:0000256" key="5">
    <source>
        <dbReference type="ARBA" id="ARBA00022723"/>
    </source>
</evidence>
<dbReference type="Proteomes" id="UP001418222">
    <property type="component" value="Unassembled WGS sequence"/>
</dbReference>
<keyword evidence="7 18" id="KW-0560">Oxidoreductase</keyword>
<evidence type="ECO:0000256" key="7">
    <source>
        <dbReference type="ARBA" id="ARBA00023002"/>
    </source>
</evidence>
<evidence type="ECO:0000256" key="1">
    <source>
        <dbReference type="ARBA" id="ARBA00000189"/>
    </source>
</evidence>
<keyword evidence="18" id="KW-0964">Secreted</keyword>
<feature type="binding site" evidence="15">
    <location>
        <position position="29"/>
    </location>
    <ligand>
        <name>Ca(2+)</name>
        <dbReference type="ChEBI" id="CHEBI:29108"/>
        <label>1</label>
    </ligand>
</feature>
<dbReference type="FunFam" id="1.10.520.10:FF:000009">
    <property type="entry name" value="Peroxidase"/>
    <property type="match status" value="1"/>
</dbReference>
<evidence type="ECO:0000256" key="18">
    <source>
        <dbReference type="RuleBase" id="RU362060"/>
    </source>
</evidence>
<feature type="binding site" evidence="15">
    <location>
        <position position="208"/>
    </location>
    <ligand>
        <name>Ca(2+)</name>
        <dbReference type="ChEBI" id="CHEBI:29108"/>
        <label>2</label>
    </ligand>
</feature>
<feature type="disulfide bond" evidence="17">
    <location>
        <begin position="155"/>
        <end position="187"/>
    </location>
</feature>
<comment type="caution">
    <text evidence="20">The sequence shown here is derived from an EMBL/GenBank/DDBJ whole genome shotgun (WGS) entry which is preliminary data.</text>
</comment>
<dbReference type="AlphaFoldDB" id="A0AAP0BJ25"/>
<feature type="binding site" description="axial binding residue" evidence="15">
    <location>
        <position position="148"/>
    </location>
    <ligand>
        <name>heme b</name>
        <dbReference type="ChEBI" id="CHEBI:60344"/>
    </ligand>
    <ligandPart>
        <name>Fe</name>
        <dbReference type="ChEBI" id="CHEBI:18248"/>
    </ligandPart>
</feature>
<dbReference type="GO" id="GO:0042744">
    <property type="term" value="P:hydrogen peroxide catabolic process"/>
    <property type="evidence" value="ECO:0007669"/>
    <property type="project" value="UniProtKB-KW"/>
</dbReference>
<dbReference type="InterPro" id="IPR002016">
    <property type="entry name" value="Haem_peroxidase"/>
</dbReference>
<evidence type="ECO:0000256" key="15">
    <source>
        <dbReference type="PIRSR" id="PIRSR600823-3"/>
    </source>
</evidence>
<keyword evidence="6 15" id="KW-0106">Calcium</keyword>
<evidence type="ECO:0000313" key="21">
    <source>
        <dbReference type="Proteomes" id="UP001418222"/>
    </source>
</evidence>
<dbReference type="InterPro" id="IPR019793">
    <property type="entry name" value="Peroxidases_heam-ligand_BS"/>
</dbReference>
<dbReference type="InterPro" id="IPR019794">
    <property type="entry name" value="Peroxidases_AS"/>
</dbReference>
<dbReference type="GO" id="GO:0046872">
    <property type="term" value="F:metal ion binding"/>
    <property type="evidence" value="ECO:0007669"/>
    <property type="project" value="UniProtKB-UniRule"/>
</dbReference>
<evidence type="ECO:0000256" key="16">
    <source>
        <dbReference type="PIRSR" id="PIRSR600823-4"/>
    </source>
</evidence>
<comment type="subcellular location">
    <subcellularLocation>
        <location evidence="18">Secreted</location>
    </subcellularLocation>
</comment>
<dbReference type="GO" id="GO:0140825">
    <property type="term" value="F:lactoperoxidase activity"/>
    <property type="evidence" value="ECO:0007669"/>
    <property type="project" value="UniProtKB-EC"/>
</dbReference>
<comment type="similarity">
    <text evidence="2">Belongs to the peroxidase family. Ascorbate peroxidase subfamily.</text>
</comment>
<accession>A0AAP0BJ25</accession>
<feature type="binding site" evidence="15">
    <location>
        <position position="31"/>
    </location>
    <ligand>
        <name>Ca(2+)</name>
        <dbReference type="ChEBI" id="CHEBI:29108"/>
        <label>1</label>
    </ligand>
</feature>
<evidence type="ECO:0000256" key="12">
    <source>
        <dbReference type="ARBA" id="ARBA00023324"/>
    </source>
</evidence>
<keyword evidence="5 15" id="KW-0479">Metal-binding</keyword>
<feature type="binding site" evidence="15">
    <location>
        <position position="25"/>
    </location>
    <ligand>
        <name>Ca(2+)</name>
        <dbReference type="ChEBI" id="CHEBI:29108"/>
        <label>1</label>
    </ligand>
</feature>
<dbReference type="InterPro" id="IPR010255">
    <property type="entry name" value="Haem_peroxidase_sf"/>
</dbReference>
<dbReference type="PROSITE" id="PS50873">
    <property type="entry name" value="PEROXIDASE_4"/>
    <property type="match status" value="1"/>
</dbReference>
<dbReference type="GO" id="GO:0005576">
    <property type="term" value="C:extracellular region"/>
    <property type="evidence" value="ECO:0007669"/>
    <property type="project" value="UniProtKB-SubCell"/>
</dbReference>
<comment type="similarity">
    <text evidence="18">Belongs to the peroxidase family. Classical plant (class III) peroxidase subfamily.</text>
</comment>
<keyword evidence="4 18" id="KW-0349">Heme</keyword>
<dbReference type="PRINTS" id="PR00458">
    <property type="entry name" value="PEROXIDASE"/>
</dbReference>
<dbReference type="InterPro" id="IPR000823">
    <property type="entry name" value="Peroxidase_pln"/>
</dbReference>
<evidence type="ECO:0000256" key="17">
    <source>
        <dbReference type="PIRSR" id="PIRSR600823-5"/>
    </source>
</evidence>
<feature type="active site" description="Proton acceptor" evidence="13">
    <location>
        <position position="21"/>
    </location>
</feature>
<dbReference type="Gene3D" id="1.10.420.10">
    <property type="entry name" value="Peroxidase, domain 2"/>
    <property type="match status" value="1"/>
</dbReference>
<dbReference type="PANTHER" id="PTHR31388">
    <property type="entry name" value="PEROXIDASE 72-RELATED"/>
    <property type="match status" value="1"/>
</dbReference>
<keyword evidence="21" id="KW-1185">Reference proteome</keyword>
<evidence type="ECO:0000256" key="13">
    <source>
        <dbReference type="PIRSR" id="PIRSR600823-1"/>
    </source>
</evidence>
<reference evidence="20 21" key="1">
    <citation type="journal article" date="2022" name="Nat. Plants">
        <title>Genomes of leafy and leafless Platanthera orchids illuminate the evolution of mycoheterotrophy.</title>
        <authorList>
            <person name="Li M.H."/>
            <person name="Liu K.W."/>
            <person name="Li Z."/>
            <person name="Lu H.C."/>
            <person name="Ye Q.L."/>
            <person name="Zhang D."/>
            <person name="Wang J.Y."/>
            <person name="Li Y.F."/>
            <person name="Zhong Z.M."/>
            <person name="Liu X."/>
            <person name="Yu X."/>
            <person name="Liu D.K."/>
            <person name="Tu X.D."/>
            <person name="Liu B."/>
            <person name="Hao Y."/>
            <person name="Liao X.Y."/>
            <person name="Jiang Y.T."/>
            <person name="Sun W.H."/>
            <person name="Chen J."/>
            <person name="Chen Y.Q."/>
            <person name="Ai Y."/>
            <person name="Zhai J.W."/>
            <person name="Wu S.S."/>
            <person name="Zhou Z."/>
            <person name="Hsiao Y.Y."/>
            <person name="Wu W.L."/>
            <person name="Chen Y.Y."/>
            <person name="Lin Y.F."/>
            <person name="Hsu J.L."/>
            <person name="Li C.Y."/>
            <person name="Wang Z.W."/>
            <person name="Zhao X."/>
            <person name="Zhong W.Y."/>
            <person name="Ma X.K."/>
            <person name="Ma L."/>
            <person name="Huang J."/>
            <person name="Chen G.Z."/>
            <person name="Huang M.Z."/>
            <person name="Huang L."/>
            <person name="Peng D.H."/>
            <person name="Luo Y.B."/>
            <person name="Zou S.Q."/>
            <person name="Chen S.P."/>
            <person name="Lan S."/>
            <person name="Tsai W.C."/>
            <person name="Van de Peer Y."/>
            <person name="Liu Z.J."/>
        </authorList>
    </citation>
    <scope>NUCLEOTIDE SEQUENCE [LARGE SCALE GENOMIC DNA]</scope>
    <source>
        <strain evidence="20">Lor287</strain>
    </source>
</reference>
<feature type="disulfide bond" evidence="17">
    <location>
        <begin position="23"/>
        <end position="28"/>
    </location>
</feature>
<dbReference type="EMBL" id="JBBWWQ010000009">
    <property type="protein sequence ID" value="KAK8938690.1"/>
    <property type="molecule type" value="Genomic_DNA"/>
</dbReference>
<evidence type="ECO:0000256" key="4">
    <source>
        <dbReference type="ARBA" id="ARBA00022617"/>
    </source>
</evidence>
<keyword evidence="12 18" id="KW-0376">Hydrogen peroxide</keyword>
<keyword evidence="3 18" id="KW-0575">Peroxidase</keyword>
<evidence type="ECO:0000259" key="19">
    <source>
        <dbReference type="PROSITE" id="PS50873"/>
    </source>
</evidence>
<evidence type="ECO:0000256" key="6">
    <source>
        <dbReference type="ARBA" id="ARBA00022837"/>
    </source>
</evidence>
<feature type="binding site" evidence="15">
    <location>
        <position position="200"/>
    </location>
    <ligand>
        <name>Ca(2+)</name>
        <dbReference type="ChEBI" id="CHEBI:29108"/>
        <label>2</label>
    </ligand>
</feature>
<gene>
    <name evidence="20" type="primary">PER72</name>
    <name evidence="20" type="ORF">KSP39_PZI011163</name>
</gene>
<dbReference type="EC" id="1.11.1.7" evidence="18"/>
<evidence type="ECO:0000256" key="3">
    <source>
        <dbReference type="ARBA" id="ARBA00022559"/>
    </source>
</evidence>
<comment type="cofactor">
    <cofactor evidence="15 18">
        <name>heme b</name>
        <dbReference type="ChEBI" id="CHEBI:60344"/>
    </cofactor>
    <text evidence="15 18">Binds 1 heme b (iron(II)-protoporphyrin IX) group per subunit.</text>
</comment>
<feature type="disulfide bond" evidence="17">
    <location>
        <begin position="76"/>
        <end position="277"/>
    </location>
</feature>
<name>A0AAP0BJ25_9ASPA</name>
<keyword evidence="10" id="KW-0325">Glycoprotein</keyword>
<dbReference type="Pfam" id="PF00141">
    <property type="entry name" value="peroxidase"/>
    <property type="match status" value="1"/>
</dbReference>
<sequence length="283" mass="31069">MADAMSANPRWAASILRLHFHDCFVNGCDGSVLLDSSGVFLSEKRSNPNRDSLRGFEVIDKIKAAVEETCPETVSCADILALAARDGTVLSGGPNWEVPLGRRDSRSPSLIGSNNNLPSPNNTLNTILSKFQRQGLDIVDVVTLSGSHTIGKVQCSSFRQRLYNQNGNGLPDSTLDPSYAAKLRTQCPRSGGDQVMFSLDLVSPAKFDNEYYKNIVAMKGILSSDEVLFTGSQRTRELVRKYAESNELFFEQFAKSIVKMGSISPLVGSQGEVRKICRRVNQR</sequence>
<keyword evidence="8 15" id="KW-0408">Iron</keyword>
<protein>
    <recommendedName>
        <fullName evidence="18">Peroxidase</fullName>
        <ecNumber evidence="18">1.11.1.7</ecNumber>
    </recommendedName>
</protein>
<comment type="cofactor">
    <cofactor evidence="15 18">
        <name>Ca(2+)</name>
        <dbReference type="ChEBI" id="CHEBI:29108"/>
    </cofactor>
    <text evidence="15 18">Binds 2 calcium ions per subunit.</text>
</comment>
<keyword evidence="9 17" id="KW-1015">Disulfide bond</keyword>
<dbReference type="GO" id="GO:0020037">
    <property type="term" value="F:heme binding"/>
    <property type="evidence" value="ECO:0007669"/>
    <property type="project" value="UniProtKB-UniRule"/>
</dbReference>
<dbReference type="FunFam" id="1.10.420.10:FF:000001">
    <property type="entry name" value="Peroxidase"/>
    <property type="match status" value="1"/>
</dbReference>
<feature type="binding site" evidence="15">
    <location>
        <position position="149"/>
    </location>
    <ligand>
        <name>Ca(2+)</name>
        <dbReference type="ChEBI" id="CHEBI:29108"/>
        <label>2</label>
    </ligand>
</feature>
<dbReference type="PROSITE" id="PS00436">
    <property type="entry name" value="PEROXIDASE_2"/>
    <property type="match status" value="1"/>
</dbReference>
<dbReference type="PANTHER" id="PTHR31388:SF3">
    <property type="entry name" value="PEROXIDASE 72"/>
    <property type="match status" value="1"/>
</dbReference>
<feature type="domain" description="Plant heme peroxidase family profile" evidence="19">
    <location>
        <begin position="1"/>
        <end position="281"/>
    </location>
</feature>
<dbReference type="PROSITE" id="PS00435">
    <property type="entry name" value="PEROXIDASE_1"/>
    <property type="match status" value="1"/>
</dbReference>
<evidence type="ECO:0000256" key="9">
    <source>
        <dbReference type="ARBA" id="ARBA00023157"/>
    </source>
</evidence>
<dbReference type="CDD" id="cd00693">
    <property type="entry name" value="secretory_peroxidase"/>
    <property type="match status" value="1"/>
</dbReference>
<organism evidence="20 21">
    <name type="scientific">Platanthera zijinensis</name>
    <dbReference type="NCBI Taxonomy" id="2320716"/>
    <lineage>
        <taxon>Eukaryota</taxon>
        <taxon>Viridiplantae</taxon>
        <taxon>Streptophyta</taxon>
        <taxon>Embryophyta</taxon>
        <taxon>Tracheophyta</taxon>
        <taxon>Spermatophyta</taxon>
        <taxon>Magnoliopsida</taxon>
        <taxon>Liliopsida</taxon>
        <taxon>Asparagales</taxon>
        <taxon>Orchidaceae</taxon>
        <taxon>Orchidoideae</taxon>
        <taxon>Orchideae</taxon>
        <taxon>Orchidinae</taxon>
        <taxon>Platanthera</taxon>
    </lineage>
</organism>
<evidence type="ECO:0000256" key="11">
    <source>
        <dbReference type="ARBA" id="ARBA00023283"/>
    </source>
</evidence>
<comment type="function">
    <text evidence="18">Removal of H(2)O(2), oxidation of toxic reductants, biosynthesis and degradation of lignin, suberization, auxin catabolism, response to environmental stresses such as wounding, pathogen attack and oxidative stress.</text>
</comment>
<feature type="binding site" evidence="15">
    <location>
        <position position="43"/>
    </location>
    <ligand>
        <name>Ca(2+)</name>
        <dbReference type="ChEBI" id="CHEBI:29108"/>
        <label>1</label>
    </ligand>
</feature>
<evidence type="ECO:0000256" key="2">
    <source>
        <dbReference type="ARBA" id="ARBA00006873"/>
    </source>
</evidence>